<feature type="chain" id="PRO_5043649974" evidence="1">
    <location>
        <begin position="22"/>
        <end position="120"/>
    </location>
</feature>
<dbReference type="EMBL" id="CP157981">
    <property type="protein sequence ID" value="XBU14585.1"/>
    <property type="molecule type" value="Genomic_DNA"/>
</dbReference>
<reference evidence="2" key="1">
    <citation type="submission" date="2024-06" db="EMBL/GenBank/DDBJ databases">
        <authorList>
            <person name="Song Z."/>
        </authorList>
    </citation>
    <scope>NUCLEOTIDE SEQUENCE</scope>
    <source>
        <strain evidence="2">A1-4-2</strain>
    </source>
</reference>
<evidence type="ECO:0000256" key="1">
    <source>
        <dbReference type="SAM" id="SignalP"/>
    </source>
</evidence>
<dbReference type="AlphaFoldDB" id="A0AAU7SUH2"/>
<proteinExistence type="predicted"/>
<gene>
    <name evidence="2" type="ORF">ABJ384_08835</name>
</gene>
<evidence type="ECO:0000313" key="2">
    <source>
        <dbReference type="EMBL" id="XBU14585.1"/>
    </source>
</evidence>
<organism evidence="2">
    <name type="scientific">Acinetobacter sp. A1-4-2</name>
    <dbReference type="NCBI Taxonomy" id="3156489"/>
    <lineage>
        <taxon>Bacteria</taxon>
        <taxon>Pseudomonadati</taxon>
        <taxon>Pseudomonadota</taxon>
        <taxon>Gammaproteobacteria</taxon>
        <taxon>Moraxellales</taxon>
        <taxon>Moraxellaceae</taxon>
        <taxon>Acinetobacter</taxon>
    </lineage>
</organism>
<keyword evidence="1" id="KW-0732">Signal</keyword>
<name>A0AAU7SUH2_9GAMM</name>
<sequence>MKKILFSLILLGCAGSNVAVASVEQYIAAVDQISEQYKQDSRNFFSSLNAQQTSFTPQQQTQYCAIVGHYIDRLYQAADQNRESLDRQFRHMTRQDVINKVMSSKEMLILKKYNIQCDLK</sequence>
<protein>
    <submittedName>
        <fullName evidence="2">Uncharacterized protein</fullName>
    </submittedName>
</protein>
<dbReference type="RefSeq" id="WP_349926831.1">
    <property type="nucleotide sequence ID" value="NZ_CP157981.1"/>
</dbReference>
<feature type="signal peptide" evidence="1">
    <location>
        <begin position="1"/>
        <end position="21"/>
    </location>
</feature>
<accession>A0AAU7SUH2</accession>